<dbReference type="InParanoid" id="A0A084QT47"/>
<proteinExistence type="predicted"/>
<dbReference type="OMA" id="CCHINQF"/>
<protein>
    <recommendedName>
        <fullName evidence="1">PiggyBac transposable element-derived protein domain-containing protein</fullName>
    </recommendedName>
</protein>
<evidence type="ECO:0000313" key="3">
    <source>
        <dbReference type="Proteomes" id="UP000028524"/>
    </source>
</evidence>
<accession>A0A084QT47</accession>
<reference evidence="2 3" key="1">
    <citation type="journal article" date="2014" name="BMC Genomics">
        <title>Comparative genome sequencing reveals chemotype-specific gene clusters in the toxigenic black mold Stachybotrys.</title>
        <authorList>
            <person name="Semeiks J."/>
            <person name="Borek D."/>
            <person name="Otwinowski Z."/>
            <person name="Grishin N.V."/>
        </authorList>
    </citation>
    <scope>NUCLEOTIDE SEQUENCE [LARGE SCALE GENOMIC DNA]</scope>
    <source>
        <strain evidence="2 3">IBT 40285</strain>
    </source>
</reference>
<sequence length="177" mass="20210">MSASLATVEVGSHVAVDEAICGFEGQSRQQVTIKSKTNTHRLEDLDPSYPGIYTALDLAYARRCPRPYWPLPSRRKRDPDDPYDINPTQAVVVKLIEALPRQIYHVYLDNLFLSPQLFRRLRQLYLGVGATGTVRTNARIYNRLVKAKEDDRKGRILWPLGRIESYPTEDNLVNQIG</sequence>
<organism evidence="2 3">
    <name type="scientific">Stachybotrys chlorohalonatus (strain IBT 40285)</name>
    <dbReference type="NCBI Taxonomy" id="1283841"/>
    <lineage>
        <taxon>Eukaryota</taxon>
        <taxon>Fungi</taxon>
        <taxon>Dikarya</taxon>
        <taxon>Ascomycota</taxon>
        <taxon>Pezizomycotina</taxon>
        <taxon>Sordariomycetes</taxon>
        <taxon>Hypocreomycetidae</taxon>
        <taxon>Hypocreales</taxon>
        <taxon>Stachybotryaceae</taxon>
        <taxon>Stachybotrys</taxon>
    </lineage>
</organism>
<feature type="domain" description="PiggyBac transposable element-derived protein" evidence="1">
    <location>
        <begin position="75"/>
        <end position="138"/>
    </location>
</feature>
<dbReference type="Proteomes" id="UP000028524">
    <property type="component" value="Unassembled WGS sequence"/>
</dbReference>
<dbReference type="InterPro" id="IPR029526">
    <property type="entry name" value="PGBD"/>
</dbReference>
<dbReference type="STRING" id="1283841.A0A084QT47"/>
<evidence type="ECO:0000313" key="2">
    <source>
        <dbReference type="EMBL" id="KFA67132.1"/>
    </source>
</evidence>
<dbReference type="EMBL" id="KL660251">
    <property type="protein sequence ID" value="KFA67132.1"/>
    <property type="molecule type" value="Genomic_DNA"/>
</dbReference>
<name>A0A084QT47_STAC4</name>
<dbReference type="HOGENOM" id="CLU_022617_4_1_1"/>
<evidence type="ECO:0000259" key="1">
    <source>
        <dbReference type="Pfam" id="PF13843"/>
    </source>
</evidence>
<dbReference type="Pfam" id="PF13843">
    <property type="entry name" value="DDE_Tnp_1_7"/>
    <property type="match status" value="1"/>
</dbReference>
<dbReference type="AlphaFoldDB" id="A0A084QT47"/>
<gene>
    <name evidence="2" type="ORF">S40285_09769</name>
</gene>
<dbReference type="OrthoDB" id="5152962at2759"/>
<keyword evidence="3" id="KW-1185">Reference proteome</keyword>